<dbReference type="Gene3D" id="2.60.40.200">
    <property type="entry name" value="Superoxide dismutase, copper/zinc binding domain"/>
    <property type="match status" value="1"/>
</dbReference>
<comment type="caution">
    <text evidence="7">The sequence shown here is derived from an EMBL/GenBank/DDBJ whole genome shotgun (WGS) entry which is preliminary data.</text>
</comment>
<keyword evidence="8" id="KW-1185">Reference proteome</keyword>
<feature type="chain" id="PRO_5038991475" description="Superoxide dismutase [Cu-Zn]" evidence="5">
    <location>
        <begin position="20"/>
        <end position="225"/>
    </location>
</feature>
<gene>
    <name evidence="7" type="ORF">EBO34_04910</name>
</gene>
<dbReference type="InterPro" id="IPR018152">
    <property type="entry name" value="SOD_Cu/Zn_BS"/>
</dbReference>
<dbReference type="PROSITE" id="PS00332">
    <property type="entry name" value="SOD_CU_ZN_2"/>
    <property type="match status" value="1"/>
</dbReference>
<comment type="cofactor">
    <cofactor evidence="3">
        <name>Zn(2+)</name>
        <dbReference type="ChEBI" id="CHEBI:29105"/>
    </cofactor>
    <text evidence="3">Binds 1 zinc ion per subunit.</text>
</comment>
<evidence type="ECO:0000256" key="3">
    <source>
        <dbReference type="RuleBase" id="RU000393"/>
    </source>
</evidence>
<keyword evidence="3" id="KW-0862">Zinc</keyword>
<dbReference type="Proteomes" id="UP000278746">
    <property type="component" value="Unassembled WGS sequence"/>
</dbReference>
<dbReference type="InterPro" id="IPR001424">
    <property type="entry name" value="SOD_Cu_Zn_dom"/>
</dbReference>
<dbReference type="SUPFAM" id="SSF49329">
    <property type="entry name" value="Cu,Zn superoxide dismutase-like"/>
    <property type="match status" value="1"/>
</dbReference>
<reference evidence="7 8" key="1">
    <citation type="submission" date="2018-10" db="EMBL/GenBank/DDBJ databases">
        <title>Bacillus Keqinensis sp. nov., a moderately halophilic bacterium isolated from a saline-alkaline lake.</title>
        <authorList>
            <person name="Wang H."/>
        </authorList>
    </citation>
    <scope>NUCLEOTIDE SEQUENCE [LARGE SCALE GENOMIC DNA]</scope>
    <source>
        <strain evidence="7 8">KQ-3</strain>
    </source>
</reference>
<proteinExistence type="inferred from homology"/>
<sequence length="225" mass="24064">MKKYLFAVLLTSIVASGCAGENQSSETNEEGGYINNQSVMDHGIQSDHTEAVETFAGGAHDIGELQAKAELKNAADEPVGSVSFFALDEQVIVKAEVKNLETGFHGFHIHDNGVCEADAEEGPFMSAGGHYNPAVNPHDHHAGDMPPVYVTENKTGYLVAKLDRFTPAQLLEDDVAVIVHEDADNFANIPDRYQSSEQNEPGPDVQTLKTGDAGDRAACGVVTKP</sequence>
<evidence type="ECO:0000256" key="4">
    <source>
        <dbReference type="SAM" id="MobiDB-lite"/>
    </source>
</evidence>
<dbReference type="GO" id="GO:0004784">
    <property type="term" value="F:superoxide dismutase activity"/>
    <property type="evidence" value="ECO:0007669"/>
    <property type="project" value="UniProtKB-EC"/>
</dbReference>
<dbReference type="EC" id="1.15.1.1" evidence="3"/>
<evidence type="ECO:0000256" key="2">
    <source>
        <dbReference type="ARBA" id="ARBA00024900"/>
    </source>
</evidence>
<feature type="domain" description="Superoxide dismutase copper/zinc binding" evidence="6">
    <location>
        <begin position="80"/>
        <end position="222"/>
    </location>
</feature>
<evidence type="ECO:0000256" key="5">
    <source>
        <dbReference type="SAM" id="SignalP"/>
    </source>
</evidence>
<dbReference type="PANTHER" id="PTHR10003">
    <property type="entry name" value="SUPEROXIDE DISMUTASE CU-ZN -RELATED"/>
    <property type="match status" value="1"/>
</dbReference>
<comment type="catalytic activity">
    <reaction evidence="3">
        <text>2 superoxide + 2 H(+) = H2O2 + O2</text>
        <dbReference type="Rhea" id="RHEA:20696"/>
        <dbReference type="ChEBI" id="CHEBI:15378"/>
        <dbReference type="ChEBI" id="CHEBI:15379"/>
        <dbReference type="ChEBI" id="CHEBI:16240"/>
        <dbReference type="ChEBI" id="CHEBI:18421"/>
        <dbReference type="EC" id="1.15.1.1"/>
    </reaction>
</comment>
<name>A0A3M7TUG1_9BACI</name>
<dbReference type="OrthoDB" id="9792957at2"/>
<dbReference type="RefSeq" id="WP_122896809.1">
    <property type="nucleotide sequence ID" value="NZ_RHIB01000001.1"/>
</dbReference>
<evidence type="ECO:0000259" key="6">
    <source>
        <dbReference type="Pfam" id="PF00080"/>
    </source>
</evidence>
<dbReference type="EMBL" id="RHIB01000001">
    <property type="protein sequence ID" value="RNA69288.1"/>
    <property type="molecule type" value="Genomic_DNA"/>
</dbReference>
<dbReference type="AlphaFoldDB" id="A0A3M7TUG1"/>
<accession>A0A3M7TUG1</accession>
<dbReference type="InterPro" id="IPR024134">
    <property type="entry name" value="SOD_Cu/Zn_/chaperone"/>
</dbReference>
<keyword evidence="3" id="KW-0186">Copper</keyword>
<evidence type="ECO:0000256" key="1">
    <source>
        <dbReference type="ARBA" id="ARBA00010457"/>
    </source>
</evidence>
<protein>
    <recommendedName>
        <fullName evidence="3">Superoxide dismutase [Cu-Zn]</fullName>
        <ecNumber evidence="3">1.15.1.1</ecNumber>
    </recommendedName>
</protein>
<dbReference type="GO" id="GO:0005507">
    <property type="term" value="F:copper ion binding"/>
    <property type="evidence" value="ECO:0007669"/>
    <property type="project" value="InterPro"/>
</dbReference>
<evidence type="ECO:0000313" key="7">
    <source>
        <dbReference type="EMBL" id="RNA69288.1"/>
    </source>
</evidence>
<comment type="similarity">
    <text evidence="1 3">Belongs to the Cu-Zn superoxide dismutase family.</text>
</comment>
<keyword evidence="5" id="KW-0732">Signal</keyword>
<comment type="function">
    <text evidence="2">Destroys radicals which are normally produced within the cells and which are toxic to biological systems. May play a role in favoring mycobacterial survival in phagocytes.</text>
</comment>
<dbReference type="Pfam" id="PF00080">
    <property type="entry name" value="Sod_Cu"/>
    <property type="match status" value="1"/>
</dbReference>
<keyword evidence="3" id="KW-0479">Metal-binding</keyword>
<organism evidence="7 8">
    <name type="scientific">Alteribacter keqinensis</name>
    <dbReference type="NCBI Taxonomy" id="2483800"/>
    <lineage>
        <taxon>Bacteria</taxon>
        <taxon>Bacillati</taxon>
        <taxon>Bacillota</taxon>
        <taxon>Bacilli</taxon>
        <taxon>Bacillales</taxon>
        <taxon>Bacillaceae</taxon>
        <taxon>Alteribacter</taxon>
    </lineage>
</organism>
<keyword evidence="3" id="KW-0560">Oxidoreductase</keyword>
<feature type="signal peptide" evidence="5">
    <location>
        <begin position="1"/>
        <end position="19"/>
    </location>
</feature>
<dbReference type="InterPro" id="IPR036423">
    <property type="entry name" value="SOD-like_Cu/Zn_dom_sf"/>
</dbReference>
<feature type="region of interest" description="Disordered" evidence="4">
    <location>
        <begin position="192"/>
        <end position="225"/>
    </location>
</feature>
<evidence type="ECO:0000313" key="8">
    <source>
        <dbReference type="Proteomes" id="UP000278746"/>
    </source>
</evidence>
<comment type="cofactor">
    <cofactor evidence="3">
        <name>Cu cation</name>
        <dbReference type="ChEBI" id="CHEBI:23378"/>
    </cofactor>
    <text evidence="3">Binds 1 copper ion per subunit.</text>
</comment>
<dbReference type="PROSITE" id="PS51257">
    <property type="entry name" value="PROKAR_LIPOPROTEIN"/>
    <property type="match status" value="1"/>
</dbReference>